<reference evidence="1 2" key="1">
    <citation type="submission" date="2018-12" db="EMBL/GenBank/DDBJ databases">
        <authorList>
            <person name="Li F."/>
        </authorList>
    </citation>
    <scope>NUCLEOTIDE SEQUENCE [LARGE SCALE GENOMIC DNA]</scope>
    <source>
        <strain evidence="1 2">11W25H-1</strain>
    </source>
</reference>
<sequence>MSYGGLSGGSRAVTALEPVLSNLALLTVQANVEIAWVAEHLVDGVFQPTDRHERALDTQFAAIARYLPGSAALRSGG</sequence>
<dbReference type="EMBL" id="RZNB01000001">
    <property type="protein sequence ID" value="RWZ52572.1"/>
    <property type="molecule type" value="Genomic_DNA"/>
</dbReference>
<accession>A0A444PXG3</accession>
<dbReference type="Proteomes" id="UP000288547">
    <property type="component" value="Unassembled WGS sequence"/>
</dbReference>
<dbReference type="InterPro" id="IPR029039">
    <property type="entry name" value="Flavoprotein-like_sf"/>
</dbReference>
<proteinExistence type="predicted"/>
<keyword evidence="2" id="KW-1185">Reference proteome</keyword>
<protein>
    <submittedName>
        <fullName evidence="1">Uncharacterized protein</fullName>
    </submittedName>
</protein>
<comment type="caution">
    <text evidence="1">The sequence shown here is derived from an EMBL/GenBank/DDBJ whole genome shotgun (WGS) entry which is preliminary data.</text>
</comment>
<dbReference type="OrthoDB" id="9812295at2"/>
<organism evidence="1 2">
    <name type="scientific">Labedella phragmitis</name>
    <dbReference type="NCBI Taxonomy" id="2498849"/>
    <lineage>
        <taxon>Bacteria</taxon>
        <taxon>Bacillati</taxon>
        <taxon>Actinomycetota</taxon>
        <taxon>Actinomycetes</taxon>
        <taxon>Micrococcales</taxon>
        <taxon>Microbacteriaceae</taxon>
        <taxon>Labedella</taxon>
    </lineage>
</organism>
<gene>
    <name evidence="1" type="ORF">ELQ90_01030</name>
</gene>
<name>A0A444PXG3_9MICO</name>
<evidence type="ECO:0000313" key="1">
    <source>
        <dbReference type="EMBL" id="RWZ52572.1"/>
    </source>
</evidence>
<dbReference type="Gene3D" id="3.40.50.360">
    <property type="match status" value="1"/>
</dbReference>
<evidence type="ECO:0000313" key="2">
    <source>
        <dbReference type="Proteomes" id="UP000288547"/>
    </source>
</evidence>
<dbReference type="AlphaFoldDB" id="A0A444PXG3"/>
<dbReference type="RefSeq" id="WP_128493415.1">
    <property type="nucleotide sequence ID" value="NZ_RZNB01000001.1"/>
</dbReference>